<feature type="chain" id="PRO_5003699294" description="Gram-positive cocci surface proteins LPxTG domain-containing protein" evidence="2">
    <location>
        <begin position="27"/>
        <end position="226"/>
    </location>
</feature>
<dbReference type="Proteomes" id="UP000005753">
    <property type="component" value="Chromosome"/>
</dbReference>
<reference evidence="3 4" key="2">
    <citation type="submission" date="2012-02" db="EMBL/GenBank/DDBJ databases">
        <title>Improved High-Quality Draft sequence of Eubacterium cellulosolvens 6.</title>
        <authorList>
            <consortium name="US DOE Joint Genome Institute"/>
            <person name="Lucas S."/>
            <person name="Han J."/>
            <person name="Lapidus A."/>
            <person name="Cheng J.-F."/>
            <person name="Goodwin L."/>
            <person name="Pitluck S."/>
            <person name="Peters L."/>
            <person name="Mikhailova N."/>
            <person name="Gu W."/>
            <person name="Detter J.C."/>
            <person name="Han C."/>
            <person name="Tapia R."/>
            <person name="Land M."/>
            <person name="Hauser L."/>
            <person name="Kyrpides N."/>
            <person name="Ivanova N."/>
            <person name="Pagani I."/>
            <person name="Johnson E."/>
            <person name="Mukhopadhyay B."/>
            <person name="Anderson I."/>
            <person name="Woyke T."/>
        </authorList>
    </citation>
    <scope>NUCLEOTIDE SEQUENCE [LARGE SCALE GENOMIC DNA]</scope>
    <source>
        <strain evidence="3 4">6</strain>
    </source>
</reference>
<dbReference type="AlphaFoldDB" id="I5ASF5"/>
<reference evidence="3 4" key="1">
    <citation type="submission" date="2010-08" db="EMBL/GenBank/DDBJ databases">
        <authorList>
            <consortium name="US DOE Joint Genome Institute (JGI-PGF)"/>
            <person name="Lucas S."/>
            <person name="Copeland A."/>
            <person name="Lapidus A."/>
            <person name="Cheng J.-F."/>
            <person name="Bruce D."/>
            <person name="Goodwin L."/>
            <person name="Pitluck S."/>
            <person name="Land M.L."/>
            <person name="Hauser L."/>
            <person name="Chang Y.-J."/>
            <person name="Anderson I.J."/>
            <person name="Johnson E."/>
            <person name="Mulhopadhyay B."/>
            <person name="Kyrpides N."/>
            <person name="Woyke T.J."/>
        </authorList>
    </citation>
    <scope>NUCLEOTIDE SEQUENCE [LARGE SCALE GENOMIC DNA]</scope>
    <source>
        <strain evidence="3 4">6</strain>
    </source>
</reference>
<sequence>MKGMKKFITCLLTAALTLGAASAVFAASKTTDVSSPTGGIVVAALDLNGVDKDVAEAITDVTEKTDMKDFLEDIKGQKGADEIADAITGKQFLTGFFDIYAEDGAKHNEDGTYTVQLNVPELDDTMTTIQILHYSTVRGTWELIEVSAVDYKNKLVTATFKDLSPATIVIAKTASGKTVVSTNKTAQKAAKTAPKTGASTNYMVWLIAAMAFIGAAFAVSRKKATM</sequence>
<dbReference type="HOGENOM" id="CLU_1169466_0_0_9"/>
<keyword evidence="1" id="KW-1133">Transmembrane helix</keyword>
<dbReference type="NCBIfam" id="TIGR01167">
    <property type="entry name" value="LPXTG_anchor"/>
    <property type="match status" value="1"/>
</dbReference>
<protein>
    <recommendedName>
        <fullName evidence="5">Gram-positive cocci surface proteins LPxTG domain-containing protein</fullName>
    </recommendedName>
</protein>
<feature type="transmembrane region" description="Helical" evidence="1">
    <location>
        <begin position="202"/>
        <end position="220"/>
    </location>
</feature>
<organism evidence="3 4">
    <name type="scientific">Eubacterium cellulosolvens (strain ATCC 43171 / JCM 9499 / 6)</name>
    <name type="common">Cillobacterium cellulosolvens</name>
    <dbReference type="NCBI Taxonomy" id="633697"/>
    <lineage>
        <taxon>Bacteria</taxon>
        <taxon>Bacillati</taxon>
        <taxon>Bacillota</taxon>
        <taxon>Clostridia</taxon>
        <taxon>Eubacteriales</taxon>
        <taxon>Eubacteriaceae</taxon>
        <taxon>Eubacterium</taxon>
    </lineage>
</organism>
<proteinExistence type="predicted"/>
<keyword evidence="2" id="KW-0732">Signal</keyword>
<keyword evidence="1" id="KW-0472">Membrane</keyword>
<evidence type="ECO:0000313" key="3">
    <source>
        <dbReference type="EMBL" id="EIM56728.1"/>
    </source>
</evidence>
<accession>I5ASF5</accession>
<dbReference type="EMBL" id="CM001487">
    <property type="protein sequence ID" value="EIM56728.1"/>
    <property type="molecule type" value="Genomic_DNA"/>
</dbReference>
<evidence type="ECO:0000256" key="2">
    <source>
        <dbReference type="SAM" id="SignalP"/>
    </source>
</evidence>
<dbReference type="STRING" id="633697.EubceDRAFT1_0899"/>
<evidence type="ECO:0008006" key="5">
    <source>
        <dbReference type="Google" id="ProtNLM"/>
    </source>
</evidence>
<evidence type="ECO:0000313" key="4">
    <source>
        <dbReference type="Proteomes" id="UP000005753"/>
    </source>
</evidence>
<keyword evidence="1" id="KW-0812">Transmembrane</keyword>
<dbReference type="eggNOG" id="ENOG50335VY">
    <property type="taxonomic scope" value="Bacteria"/>
</dbReference>
<keyword evidence="4" id="KW-1185">Reference proteome</keyword>
<evidence type="ECO:0000256" key="1">
    <source>
        <dbReference type="SAM" id="Phobius"/>
    </source>
</evidence>
<gene>
    <name evidence="3" type="ORF">EubceDRAFT1_0899</name>
</gene>
<feature type="signal peptide" evidence="2">
    <location>
        <begin position="1"/>
        <end position="26"/>
    </location>
</feature>
<name>I5ASF5_EUBC6</name>